<dbReference type="GO" id="GO:0005737">
    <property type="term" value="C:cytoplasm"/>
    <property type="evidence" value="ECO:0007669"/>
    <property type="project" value="UniProtKB-ARBA"/>
</dbReference>
<reference evidence="3" key="1">
    <citation type="submission" date="2016-02" db="EMBL/GenBank/DDBJ databases">
        <title>Halorhodospira halochloris DSM-1059 complete genome, version 2.</title>
        <authorList>
            <person name="Tsukatani Y."/>
        </authorList>
    </citation>
    <scope>NUCLEOTIDE SEQUENCE</scope>
    <source>
        <strain evidence="3">DSM 1059</strain>
    </source>
</reference>
<organism evidence="3 4">
    <name type="scientific">Halorhodospira halochloris</name>
    <name type="common">Ectothiorhodospira halochloris</name>
    <dbReference type="NCBI Taxonomy" id="1052"/>
    <lineage>
        <taxon>Bacteria</taxon>
        <taxon>Pseudomonadati</taxon>
        <taxon>Pseudomonadota</taxon>
        <taxon>Gammaproteobacteria</taxon>
        <taxon>Chromatiales</taxon>
        <taxon>Ectothiorhodospiraceae</taxon>
        <taxon>Halorhodospira</taxon>
    </lineage>
</organism>
<evidence type="ECO:0000313" key="4">
    <source>
        <dbReference type="Proteomes" id="UP000218890"/>
    </source>
</evidence>
<dbReference type="CDD" id="cd03135">
    <property type="entry name" value="GATase1_DJ-1"/>
    <property type="match status" value="1"/>
</dbReference>
<dbReference type="FunFam" id="3.40.50.880:FF:000015">
    <property type="entry name" value="Protein DJ-1 homolog C"/>
    <property type="match status" value="1"/>
</dbReference>
<dbReference type="InterPro" id="IPR029062">
    <property type="entry name" value="Class_I_gatase-like"/>
</dbReference>
<dbReference type="Gene3D" id="3.40.50.880">
    <property type="match status" value="1"/>
</dbReference>
<dbReference type="GO" id="GO:1903189">
    <property type="term" value="P:glyoxal metabolic process"/>
    <property type="evidence" value="ECO:0007669"/>
    <property type="project" value="TreeGrafter"/>
</dbReference>
<dbReference type="OrthoDB" id="9803764at2"/>
<keyword evidence="4" id="KW-1185">Reference proteome</keyword>
<keyword evidence="1" id="KW-0677">Repeat</keyword>
<dbReference type="InterPro" id="IPR050325">
    <property type="entry name" value="Prot/Nucl_acid_deglycase"/>
</dbReference>
<evidence type="ECO:0000313" key="3">
    <source>
        <dbReference type="EMBL" id="BAU56689.1"/>
    </source>
</evidence>
<dbReference type="GO" id="GO:0006979">
    <property type="term" value="P:response to oxidative stress"/>
    <property type="evidence" value="ECO:0007669"/>
    <property type="project" value="TreeGrafter"/>
</dbReference>
<evidence type="ECO:0000256" key="1">
    <source>
        <dbReference type="ARBA" id="ARBA00022737"/>
    </source>
</evidence>
<dbReference type="InterPro" id="IPR006287">
    <property type="entry name" value="DJ-1"/>
</dbReference>
<dbReference type="PANTHER" id="PTHR48094">
    <property type="entry name" value="PROTEIN/NUCLEIC ACID DEGLYCASE DJ-1-RELATED"/>
    <property type="match status" value="1"/>
</dbReference>
<gene>
    <name evidence="3" type="primary">thiJ</name>
    <name evidence="3" type="ORF">HH1059_00200</name>
</gene>
<dbReference type="Proteomes" id="UP000218890">
    <property type="component" value="Chromosome"/>
</dbReference>
<dbReference type="InterPro" id="IPR002818">
    <property type="entry name" value="DJ-1/PfpI"/>
</dbReference>
<protein>
    <submittedName>
        <fullName evidence="3">DJ-1/YajL/PfpI superfamily</fullName>
    </submittedName>
</protein>
<name>A0A0X8X6Z6_HALHR</name>
<dbReference type="KEGG" id="hhk:HH1059_00200"/>
<sequence>MSTQALLLLAEGSEELEAVTVVDLLRRAGINITVAGLDSGLVKASRGVVLQPDVAFDAIAEQNFDIVILPGGLAGTEKLESDTRVIGLLKSQNEAGRWIAAICAAPRILVEADILNNRRATAFPTQLESKGVEPVDEPVMVDGNLITSRGPGTAIDFALQIIEKLAGEAKAAEVEESLKRPADHRKY</sequence>
<dbReference type="Pfam" id="PF01965">
    <property type="entry name" value="DJ-1_PfpI"/>
    <property type="match status" value="1"/>
</dbReference>
<dbReference type="PANTHER" id="PTHR48094:SF12">
    <property type="entry name" value="PARKINSON DISEASE PROTEIN 7 HOMOLOG"/>
    <property type="match status" value="1"/>
</dbReference>
<feature type="domain" description="DJ-1/PfpI" evidence="2">
    <location>
        <begin position="4"/>
        <end position="163"/>
    </location>
</feature>
<dbReference type="AlphaFoldDB" id="A0A0X8X6Z6"/>
<dbReference type="EMBL" id="AP017372">
    <property type="protein sequence ID" value="BAU56689.1"/>
    <property type="molecule type" value="Genomic_DNA"/>
</dbReference>
<accession>A0A0X8X6Z6</accession>
<dbReference type="SUPFAM" id="SSF52317">
    <property type="entry name" value="Class I glutamine amidotransferase-like"/>
    <property type="match status" value="1"/>
</dbReference>
<dbReference type="RefSeq" id="WP_096406871.1">
    <property type="nucleotide sequence ID" value="NZ_AP017372.2"/>
</dbReference>
<evidence type="ECO:0000259" key="2">
    <source>
        <dbReference type="Pfam" id="PF01965"/>
    </source>
</evidence>
<dbReference type="NCBIfam" id="TIGR01383">
    <property type="entry name" value="not_thiJ"/>
    <property type="match status" value="1"/>
</dbReference>
<proteinExistence type="predicted"/>